<comment type="caution">
    <text evidence="6">The sequence shown here is derived from an EMBL/GenBank/DDBJ whole genome shotgun (WGS) entry which is preliminary data.</text>
</comment>
<dbReference type="EMBL" id="JGVR01000036">
    <property type="protein sequence ID" value="KEZ16016.1"/>
    <property type="molecule type" value="Genomic_DNA"/>
</dbReference>
<comment type="subcellular location">
    <subcellularLocation>
        <location evidence="1">Cell outer membrane</location>
    </subcellularLocation>
</comment>
<keyword evidence="2" id="KW-0472">Membrane</keyword>
<evidence type="ECO:0000256" key="1">
    <source>
        <dbReference type="ARBA" id="ARBA00004442"/>
    </source>
</evidence>
<dbReference type="InterPro" id="IPR036942">
    <property type="entry name" value="Beta-barrel_TonB_sf"/>
</dbReference>
<dbReference type="RefSeq" id="WP_037522000.1">
    <property type="nucleotide sequence ID" value="NZ_DAMCJX010000024.1"/>
</dbReference>
<keyword evidence="4" id="KW-0732">Signal</keyword>
<dbReference type="SUPFAM" id="SSF56935">
    <property type="entry name" value="Porins"/>
    <property type="match status" value="1"/>
</dbReference>
<dbReference type="PATRIC" id="fig|13690.10.peg.4423"/>
<feature type="chain" id="PRO_5001774234" evidence="4">
    <location>
        <begin position="23"/>
        <end position="389"/>
    </location>
</feature>
<evidence type="ECO:0000256" key="3">
    <source>
        <dbReference type="ARBA" id="ARBA00023237"/>
    </source>
</evidence>
<evidence type="ECO:0000256" key="4">
    <source>
        <dbReference type="SAM" id="SignalP"/>
    </source>
</evidence>
<accession>A0A084EDH4</accession>
<dbReference type="Gene3D" id="2.40.170.20">
    <property type="entry name" value="TonB-dependent receptor, beta-barrel domain"/>
    <property type="match status" value="1"/>
</dbReference>
<sequence>MTIIRWMVVSLAALAFAVPASAQTITPDHGGFVLKRPLRFSLLPAPLAGTAKPARIYAVELAPSPAEPAAIGIAVQRKRNRMVALPARRIGTVPLPADLSGDAQPRSSLMLVDAHGSLPLADGLQAEMGWQGAKLNNRGANVTALYGSDSIKSRDLFLPTGRLAYDAAPGVTLRADYRETIEAYAGVGLSGALGLTREAFRTLQAGLRPERDSRMRLGSDWMVAPDLTLAVDAFDGEVEDRLAFVEDGYLPVNRGSAHVRGLAMRAEHRLTPALSLSARYHMAQLRQDRGGRVQEQQLMLEGLWAQGPWRCRVAAAQSSAPALMQDDAGLRLEAGVDYALAGRRPMRVGLHLTDPDQLASSRLLRADASGAARPEDQAQALMLTAALAW</sequence>
<organism evidence="6 7">
    <name type="scientific">Sphingobium yanoikuyae</name>
    <name type="common">Sphingomonas yanoikuyae</name>
    <dbReference type="NCBI Taxonomy" id="13690"/>
    <lineage>
        <taxon>Bacteria</taxon>
        <taxon>Pseudomonadati</taxon>
        <taxon>Pseudomonadota</taxon>
        <taxon>Alphaproteobacteria</taxon>
        <taxon>Sphingomonadales</taxon>
        <taxon>Sphingomonadaceae</taxon>
        <taxon>Sphingobium</taxon>
    </lineage>
</organism>
<keyword evidence="3" id="KW-0998">Cell outer membrane</keyword>
<evidence type="ECO:0000256" key="2">
    <source>
        <dbReference type="ARBA" id="ARBA00023136"/>
    </source>
</evidence>
<keyword evidence="6" id="KW-0675">Receptor</keyword>
<dbReference type="GO" id="GO:0009279">
    <property type="term" value="C:cell outer membrane"/>
    <property type="evidence" value="ECO:0007669"/>
    <property type="project" value="UniProtKB-SubCell"/>
</dbReference>
<dbReference type="InterPro" id="IPR000531">
    <property type="entry name" value="Beta-barrel_TonB"/>
</dbReference>
<reference evidence="6 7" key="1">
    <citation type="submission" date="2014-03" db="EMBL/GenBank/DDBJ databases">
        <title>Genome sequence of Sphingobium yanoikuyae B1.</title>
        <authorList>
            <person name="Gan H.M."/>
            <person name="Gan H.Y."/>
            <person name="Savka M.A."/>
        </authorList>
    </citation>
    <scope>NUCLEOTIDE SEQUENCE [LARGE SCALE GENOMIC DNA]</scope>
    <source>
        <strain evidence="6 7">B1</strain>
    </source>
</reference>
<evidence type="ECO:0000313" key="7">
    <source>
        <dbReference type="Proteomes" id="UP000028534"/>
    </source>
</evidence>
<feature type="domain" description="TonB-dependent receptor-like beta-barrel" evidence="5">
    <location>
        <begin position="124"/>
        <end position="313"/>
    </location>
</feature>
<evidence type="ECO:0000313" key="6">
    <source>
        <dbReference type="EMBL" id="KEZ16016.1"/>
    </source>
</evidence>
<protein>
    <submittedName>
        <fullName evidence="6">Outer membrane receptor protein</fullName>
    </submittedName>
</protein>
<dbReference type="Proteomes" id="UP000028534">
    <property type="component" value="Unassembled WGS sequence"/>
</dbReference>
<name>A0A084EDH4_SPHYA</name>
<dbReference type="AlphaFoldDB" id="A0A084EDH4"/>
<feature type="signal peptide" evidence="4">
    <location>
        <begin position="1"/>
        <end position="22"/>
    </location>
</feature>
<evidence type="ECO:0000259" key="5">
    <source>
        <dbReference type="Pfam" id="PF00593"/>
    </source>
</evidence>
<proteinExistence type="predicted"/>
<dbReference type="Pfam" id="PF00593">
    <property type="entry name" value="TonB_dep_Rec_b-barrel"/>
    <property type="match status" value="1"/>
</dbReference>
<gene>
    <name evidence="6" type="ORF">CP98_04298</name>
</gene>